<evidence type="ECO:0000259" key="2">
    <source>
        <dbReference type="Pfam" id="PF01370"/>
    </source>
</evidence>
<dbReference type="Gene3D" id="3.40.50.720">
    <property type="entry name" value="NAD(P)-binding Rossmann-like Domain"/>
    <property type="match status" value="1"/>
</dbReference>
<dbReference type="Proteomes" id="UP001211894">
    <property type="component" value="Unassembled WGS sequence"/>
</dbReference>
<dbReference type="RefSeq" id="WP_271340560.1">
    <property type="nucleotide sequence ID" value="NZ_JAQKAB010000005.1"/>
</dbReference>
<dbReference type="Gene3D" id="3.90.25.10">
    <property type="entry name" value="UDP-galactose 4-epimerase, domain 1"/>
    <property type="match status" value="1"/>
</dbReference>
<gene>
    <name evidence="3" type="ORF">PJ311_08825</name>
</gene>
<comment type="caution">
    <text evidence="3">The sequence shown here is derived from an EMBL/GenBank/DDBJ whole genome shotgun (WGS) entry which is preliminary data.</text>
</comment>
<dbReference type="PANTHER" id="PTHR43000">
    <property type="entry name" value="DTDP-D-GLUCOSE 4,6-DEHYDRATASE-RELATED"/>
    <property type="match status" value="1"/>
</dbReference>
<dbReference type="EMBL" id="JAQKAB010000005">
    <property type="protein sequence ID" value="MDA7026709.1"/>
    <property type="molecule type" value="Genomic_DNA"/>
</dbReference>
<feature type="domain" description="NAD-dependent epimerase/dehydratase" evidence="2">
    <location>
        <begin position="9"/>
        <end position="230"/>
    </location>
</feature>
<keyword evidence="4" id="KW-1185">Reference proteome</keyword>
<accession>A0ABT4X371</accession>
<dbReference type="SUPFAM" id="SSF51735">
    <property type="entry name" value="NAD(P)-binding Rossmann-fold domains"/>
    <property type="match status" value="1"/>
</dbReference>
<dbReference type="InterPro" id="IPR001509">
    <property type="entry name" value="Epimerase_deHydtase"/>
</dbReference>
<proteinExistence type="inferred from homology"/>
<dbReference type="Pfam" id="PF01370">
    <property type="entry name" value="Epimerase"/>
    <property type="match status" value="1"/>
</dbReference>
<dbReference type="InterPro" id="IPR036291">
    <property type="entry name" value="NAD(P)-bd_dom_sf"/>
</dbReference>
<sequence>MNDQHSRLLITGAGGFTGKHACRHFAKAGFDVTAVTRSNLPDDNVKLEFCNLTDQKAVIRLIQKTKPQYLLHLAGQNHVGQSWIDPVSSLENNLLPTLYLIEALRHENPDCKICVAGSVLQFDLNDLSTLPHPYSLSKTMQTFVAQAWDTLYQMQIIIAKPSNLIGPGFSQGVCAIFAKQIVDMENHHAERVLKVDNPNVERDFLDVRDVVRAYETLFSKGKPGESYEIASGTLHSLQEVISGYQQLTAIDFKVKTKTDEKIETKLDLNPAKVRELGWKPDIPFETSLADILNFYRHDHK</sequence>
<reference evidence="3 4" key="1">
    <citation type="submission" date="2023-01" db="EMBL/GenBank/DDBJ databases">
        <title>Bacillus changyiensis sp. nov., isolated from a coastal deposit.</title>
        <authorList>
            <person name="Xiao G."/>
            <person name="Lai Q."/>
            <person name="Hu Z."/>
            <person name="Shao Z."/>
        </authorList>
    </citation>
    <scope>NUCLEOTIDE SEQUENCE [LARGE SCALE GENOMIC DNA]</scope>
    <source>
        <strain evidence="3 4">CLL-7-23</strain>
    </source>
</reference>
<name>A0ABT4X371_9BACI</name>
<protein>
    <submittedName>
        <fullName evidence="3">NAD-dependent epimerase/dehydratase family protein</fullName>
    </submittedName>
</protein>
<evidence type="ECO:0000313" key="3">
    <source>
        <dbReference type="EMBL" id="MDA7026709.1"/>
    </source>
</evidence>
<organism evidence="3 4">
    <name type="scientific">Bacillus changyiensis</name>
    <dbReference type="NCBI Taxonomy" id="3004103"/>
    <lineage>
        <taxon>Bacteria</taxon>
        <taxon>Bacillati</taxon>
        <taxon>Bacillota</taxon>
        <taxon>Bacilli</taxon>
        <taxon>Bacillales</taxon>
        <taxon>Bacillaceae</taxon>
        <taxon>Bacillus</taxon>
    </lineage>
</organism>
<evidence type="ECO:0000313" key="4">
    <source>
        <dbReference type="Proteomes" id="UP001211894"/>
    </source>
</evidence>
<evidence type="ECO:0000256" key="1">
    <source>
        <dbReference type="ARBA" id="ARBA00007637"/>
    </source>
</evidence>
<comment type="similarity">
    <text evidence="1">Belongs to the NAD(P)-dependent epimerase/dehydratase family.</text>
</comment>